<dbReference type="AlphaFoldDB" id="A0A2H4TMU3"/>
<organism evidence="2 3">
    <name type="scientific">Escherichia coli</name>
    <dbReference type="NCBI Taxonomy" id="562"/>
    <lineage>
        <taxon>Bacteria</taxon>
        <taxon>Pseudomonadati</taxon>
        <taxon>Pseudomonadota</taxon>
        <taxon>Gammaproteobacteria</taxon>
        <taxon>Enterobacterales</taxon>
        <taxon>Enterobacteriaceae</taxon>
        <taxon>Escherichia</taxon>
    </lineage>
</organism>
<dbReference type="EMBL" id="CP024978">
    <property type="protein sequence ID" value="ATZ30870.1"/>
    <property type="molecule type" value="Genomic_DNA"/>
</dbReference>
<protein>
    <submittedName>
        <fullName evidence="2">Uncharacterized protein</fullName>
    </submittedName>
</protein>
<evidence type="ECO:0000313" key="3">
    <source>
        <dbReference type="Proteomes" id="UP000236551"/>
    </source>
</evidence>
<sequence length="41" mass="4883">MGGWPDKAFTPHQAASTDCRMRRNRIRRKQLSHQRVFPFPT</sequence>
<accession>A0A2H4TMU3</accession>
<dbReference type="Proteomes" id="UP000236551">
    <property type="component" value="Chromosome"/>
</dbReference>
<reference evidence="2 3" key="1">
    <citation type="submission" date="2017-11" db="EMBL/GenBank/DDBJ databases">
        <title>Escherichia coli CV839-15 Genome sequencing and assembly.</title>
        <authorList>
            <person name="Li Z."/>
            <person name="Song N."/>
            <person name="Li W."/>
            <person name="Philip H.R."/>
            <person name="Bu Z."/>
            <person name="Siguo L."/>
        </authorList>
    </citation>
    <scope>NUCLEOTIDE SEQUENCE [LARGE SCALE GENOMIC DNA]</scope>
    <source>
        <strain evidence="2 3">CV839-15</strain>
    </source>
</reference>
<evidence type="ECO:0000313" key="2">
    <source>
        <dbReference type="EMBL" id="ATZ30870.1"/>
    </source>
</evidence>
<proteinExistence type="predicted"/>
<name>A0A2H4TMU3_ECOLX</name>
<gene>
    <name evidence="2" type="ORF">CV83915_00497</name>
</gene>
<feature type="region of interest" description="Disordered" evidence="1">
    <location>
        <begin position="1"/>
        <end position="21"/>
    </location>
</feature>
<evidence type="ECO:0000256" key="1">
    <source>
        <dbReference type="SAM" id="MobiDB-lite"/>
    </source>
</evidence>